<reference evidence="5 6" key="1">
    <citation type="journal article" date="2018" name="Nat. Ecol. Evol.">
        <title>Genomic signatures of mitonuclear coevolution across populations of Tigriopus californicus.</title>
        <authorList>
            <person name="Barreto F.S."/>
            <person name="Watson E.T."/>
            <person name="Lima T.G."/>
            <person name="Willett C.S."/>
            <person name="Edmands S."/>
            <person name="Li W."/>
            <person name="Burton R.S."/>
        </authorList>
    </citation>
    <scope>NUCLEOTIDE SEQUENCE [LARGE SCALE GENOMIC DNA]</scope>
    <source>
        <strain evidence="5 6">San Diego</strain>
    </source>
</reference>
<dbReference type="InterPro" id="IPR036465">
    <property type="entry name" value="vWFA_dom_sf"/>
</dbReference>
<sequence>MAFVCKVILALVLGALCSLGQSSMIQVQNGIYNRITVNVNDVVPKHLCNKVLDQLEALLTETSASLHELTESNLLFGSISVILPKSWESLDCLVGRNSLHHDLESHVSQQADIQLAEQHPIFGANPWTTQFGPCGVSGRGIDLPYPSLTRNHTVDDATSRAMLKAWIQYRWGVFEEQGFEGDTRYPSTYMEGEMELENRGCDNKADQLICPLDKYDHDVTTKQNILCNGKSIREVILASQDLNEQANEQPRETAKTIFVDNTGEKRPTLDNDQVTTIDIQDDVKPRQPTKENNSTQEDNKYFLSQDDGEREEQEEHEEMVKGGKQPFRAPIFNYVLPRPELFVLVLDRSSAASSGKILVGQKQQDEEFEETQSKWETLQQSLFQLISRLPVGAELSIITYGQEAQVNLPPTLITDTNKEGLHGRIPRRPLSHDTTSCLDCALKTAFKVMQLGSKYEGRMIVASMSLSQISAENLETIEQFAVPVYSVSLSGLQGKLEVDQLTKFGDKFVVTSPLSNQPEFLTRLSRTFTSVVRAASDVSIVSFHQDHRVPNIDNIITGNFVVEEHLRKNLRIVVTADDERDIEVFEVLSPTGRKHSFPTYEHSMAYFNLAGLNEPGIWSFSIRLYQTLVSHYPVYIEVLGEPNDDNAITLETWVHQRQDGANPEEVYVYAQVKQGDLPVLDAEVVASILRPGDKDFQPVLLQLRDMGTGYPDITQGDGIYSAYFTDFSPQSGYYQLSVSASDNSGNARTPKLSASIDADTNICCGSALPFSYTVPTGPFQRFAVGSSFLIEQTSNFYIRQGSRLVNDIFPPNRITDFWVDNYLDESLFVTLKWTAPGGDYDQGKAFRYEIRCYTSREALRDSNFADMSIPVHASLIPQPEENGSEQRCTVGVPWPNEVFYYAIVAFDEAGNRGKISNTISVFIKEDPSTLPPLHNLIESNEVDHLSQEPLQSFTENNSTQIIYIVVGSVSFVLLILIILCIIAIRKHYRIVKGFVSNSNESSRTRSIEDGDEDSSLAGTLKKIIAERSGKHFVEAKLWSSAASSPTSDYSSQKSPLPSISETLSWKYRNGLQKATSQELPGVHRIHDQKFSSIHTKIEAGDPGDKEISAKSDCGSRNGTDCSTLLYESSDNGSSSLDMSPKKDVDSLVVSQRHSFGQKACQLPGPPPRVSVMEDYSVYRDLSNLSNNQNDYFSVSQLPAELQNGGHIIAVPPYYDVNALEAQRKRHESLV</sequence>
<dbReference type="EMBL" id="VCGU01000004">
    <property type="protein sequence ID" value="TRY77432.1"/>
    <property type="molecule type" value="Genomic_DNA"/>
</dbReference>
<feature type="signal peptide" evidence="3">
    <location>
        <begin position="1"/>
        <end position="22"/>
    </location>
</feature>
<dbReference type="Pfam" id="PF08434">
    <property type="entry name" value="CLCA"/>
    <property type="match status" value="1"/>
</dbReference>
<evidence type="ECO:0000313" key="6">
    <source>
        <dbReference type="Proteomes" id="UP000318571"/>
    </source>
</evidence>
<dbReference type="OrthoDB" id="6372467at2759"/>
<keyword evidence="2" id="KW-1133">Transmembrane helix</keyword>
<evidence type="ECO:0000259" key="4">
    <source>
        <dbReference type="Pfam" id="PF08434"/>
    </source>
</evidence>
<organism evidence="5 6">
    <name type="scientific">Tigriopus californicus</name>
    <name type="common">Marine copepod</name>
    <dbReference type="NCBI Taxonomy" id="6832"/>
    <lineage>
        <taxon>Eukaryota</taxon>
        <taxon>Metazoa</taxon>
        <taxon>Ecdysozoa</taxon>
        <taxon>Arthropoda</taxon>
        <taxon>Crustacea</taxon>
        <taxon>Multicrustacea</taxon>
        <taxon>Hexanauplia</taxon>
        <taxon>Copepoda</taxon>
        <taxon>Harpacticoida</taxon>
        <taxon>Harpacticidae</taxon>
        <taxon>Tigriopus</taxon>
    </lineage>
</organism>
<evidence type="ECO:0000256" key="3">
    <source>
        <dbReference type="SAM" id="SignalP"/>
    </source>
</evidence>
<evidence type="ECO:0000313" key="5">
    <source>
        <dbReference type="EMBL" id="TRY77432.1"/>
    </source>
</evidence>
<evidence type="ECO:0000256" key="1">
    <source>
        <dbReference type="SAM" id="MobiDB-lite"/>
    </source>
</evidence>
<feature type="region of interest" description="Disordered" evidence="1">
    <location>
        <begin position="243"/>
        <end position="322"/>
    </location>
</feature>
<dbReference type="GO" id="GO:0032991">
    <property type="term" value="C:protein-containing complex"/>
    <property type="evidence" value="ECO:0007669"/>
    <property type="project" value="UniProtKB-ARBA"/>
</dbReference>
<gene>
    <name evidence="5" type="ORF">TCAL_07427</name>
</gene>
<name>A0A553PIC2_TIGCA</name>
<keyword evidence="2" id="KW-0472">Membrane</keyword>
<proteinExistence type="predicted"/>
<comment type="caution">
    <text evidence="5">The sequence shown here is derived from an EMBL/GenBank/DDBJ whole genome shotgun (WGS) entry which is preliminary data.</text>
</comment>
<dbReference type="OMA" id="IRQNEDF"/>
<dbReference type="InterPro" id="IPR013642">
    <property type="entry name" value="CLCA_N"/>
</dbReference>
<dbReference type="AlphaFoldDB" id="A0A553PIC2"/>
<dbReference type="Proteomes" id="UP000318571">
    <property type="component" value="Chromosome 5"/>
</dbReference>
<accession>A0A553PIC2</accession>
<feature type="domain" description="Calcium-activated chloride channel N-terminal" evidence="4">
    <location>
        <begin position="25"/>
        <end position="184"/>
    </location>
</feature>
<dbReference type="SUPFAM" id="SSF53300">
    <property type="entry name" value="vWA-like"/>
    <property type="match status" value="1"/>
</dbReference>
<feature type="transmembrane region" description="Helical" evidence="2">
    <location>
        <begin position="961"/>
        <end position="984"/>
    </location>
</feature>
<feature type="compositionally biased region" description="Acidic residues" evidence="1">
    <location>
        <begin position="306"/>
        <end position="317"/>
    </location>
</feature>
<keyword evidence="3" id="KW-0732">Signal</keyword>
<feature type="chain" id="PRO_5022154092" description="Calcium-activated chloride channel N-terminal domain-containing protein" evidence="3">
    <location>
        <begin position="23"/>
        <end position="1230"/>
    </location>
</feature>
<keyword evidence="6" id="KW-1185">Reference proteome</keyword>
<protein>
    <recommendedName>
        <fullName evidence="4">Calcium-activated chloride channel N-terminal domain-containing protein</fullName>
    </recommendedName>
</protein>
<dbReference type="STRING" id="6832.A0A553PIC2"/>
<dbReference type="Gene3D" id="3.40.50.410">
    <property type="entry name" value="von Willebrand factor, type A domain"/>
    <property type="match status" value="1"/>
</dbReference>
<keyword evidence="2" id="KW-0812">Transmembrane</keyword>
<evidence type="ECO:0000256" key="2">
    <source>
        <dbReference type="SAM" id="Phobius"/>
    </source>
</evidence>